<gene>
    <name evidence="2" type="ORF">EYF80_020018</name>
</gene>
<comment type="caution">
    <text evidence="2">The sequence shown here is derived from an EMBL/GenBank/DDBJ whole genome shotgun (WGS) entry which is preliminary data.</text>
</comment>
<dbReference type="Proteomes" id="UP000314294">
    <property type="component" value="Unassembled WGS sequence"/>
</dbReference>
<organism evidence="2 3">
    <name type="scientific">Liparis tanakae</name>
    <name type="common">Tanaka's snailfish</name>
    <dbReference type="NCBI Taxonomy" id="230148"/>
    <lineage>
        <taxon>Eukaryota</taxon>
        <taxon>Metazoa</taxon>
        <taxon>Chordata</taxon>
        <taxon>Craniata</taxon>
        <taxon>Vertebrata</taxon>
        <taxon>Euteleostomi</taxon>
        <taxon>Actinopterygii</taxon>
        <taxon>Neopterygii</taxon>
        <taxon>Teleostei</taxon>
        <taxon>Neoteleostei</taxon>
        <taxon>Acanthomorphata</taxon>
        <taxon>Eupercaria</taxon>
        <taxon>Perciformes</taxon>
        <taxon>Cottioidei</taxon>
        <taxon>Cottales</taxon>
        <taxon>Liparidae</taxon>
        <taxon>Liparis</taxon>
    </lineage>
</organism>
<accession>A0A4Z2HVB6</accession>
<feature type="compositionally biased region" description="Low complexity" evidence="1">
    <location>
        <begin position="72"/>
        <end position="85"/>
    </location>
</feature>
<evidence type="ECO:0000256" key="1">
    <source>
        <dbReference type="SAM" id="MobiDB-lite"/>
    </source>
</evidence>
<dbReference type="AlphaFoldDB" id="A0A4Z2HVB6"/>
<feature type="region of interest" description="Disordered" evidence="1">
    <location>
        <begin position="1"/>
        <end position="29"/>
    </location>
</feature>
<sequence length="85" mass="10048">MKRELGKQETEEEEEGRRRRRRRRRRLEREDRSVAMLFEKISCSSKKDRDQVSHHTSRVDGRNEGSCFCEAPTTTTTTSLPLLPI</sequence>
<proteinExistence type="predicted"/>
<protein>
    <submittedName>
        <fullName evidence="2">Uncharacterized protein</fullName>
    </submittedName>
</protein>
<feature type="region of interest" description="Disordered" evidence="1">
    <location>
        <begin position="44"/>
        <end position="85"/>
    </location>
</feature>
<keyword evidence="3" id="KW-1185">Reference proteome</keyword>
<name>A0A4Z2HVB6_9TELE</name>
<dbReference type="EMBL" id="SRLO01000171">
    <property type="protein sequence ID" value="TNN69786.1"/>
    <property type="molecule type" value="Genomic_DNA"/>
</dbReference>
<evidence type="ECO:0000313" key="2">
    <source>
        <dbReference type="EMBL" id="TNN69786.1"/>
    </source>
</evidence>
<reference evidence="2 3" key="1">
    <citation type="submission" date="2019-03" db="EMBL/GenBank/DDBJ databases">
        <title>First draft genome of Liparis tanakae, snailfish: a comprehensive survey of snailfish specific genes.</title>
        <authorList>
            <person name="Kim W."/>
            <person name="Song I."/>
            <person name="Jeong J.-H."/>
            <person name="Kim D."/>
            <person name="Kim S."/>
            <person name="Ryu S."/>
            <person name="Song J.Y."/>
            <person name="Lee S.K."/>
        </authorList>
    </citation>
    <scope>NUCLEOTIDE SEQUENCE [LARGE SCALE GENOMIC DNA]</scope>
    <source>
        <tissue evidence="2">Muscle</tissue>
    </source>
</reference>
<evidence type="ECO:0000313" key="3">
    <source>
        <dbReference type="Proteomes" id="UP000314294"/>
    </source>
</evidence>
<feature type="compositionally biased region" description="Basic and acidic residues" evidence="1">
    <location>
        <begin position="45"/>
        <end position="63"/>
    </location>
</feature>